<evidence type="ECO:0000313" key="2">
    <source>
        <dbReference type="EMBL" id="MFL9880325.1"/>
    </source>
</evidence>
<name>A0ABW8ZCR0_9BURK</name>
<keyword evidence="1" id="KW-1133">Transmembrane helix</keyword>
<feature type="transmembrane region" description="Helical" evidence="1">
    <location>
        <begin position="95"/>
        <end position="113"/>
    </location>
</feature>
<organism evidence="2 3">
    <name type="scientific">Herbaspirillum rhizosphaerae</name>
    <dbReference type="NCBI Taxonomy" id="346179"/>
    <lineage>
        <taxon>Bacteria</taxon>
        <taxon>Pseudomonadati</taxon>
        <taxon>Pseudomonadota</taxon>
        <taxon>Betaproteobacteria</taxon>
        <taxon>Burkholderiales</taxon>
        <taxon>Oxalobacteraceae</taxon>
        <taxon>Herbaspirillum</taxon>
    </lineage>
</organism>
<dbReference type="Proteomes" id="UP001629214">
    <property type="component" value="Unassembled WGS sequence"/>
</dbReference>
<sequence>MKIYLSRVLWYVAVILILLGVMLLPSYSILGPLMTVIGAYIPMSIIWTPVAHFMHRHYGFREKFLGMDLNTVCVCILFFGIICCASFPYLKNSNVLEIGIFMTFLGSEGIISLREGKLISFAKKTH</sequence>
<evidence type="ECO:0000256" key="1">
    <source>
        <dbReference type="SAM" id="Phobius"/>
    </source>
</evidence>
<keyword evidence="1" id="KW-0812">Transmembrane</keyword>
<reference evidence="2 3" key="1">
    <citation type="journal article" date="2024" name="Chem. Sci.">
        <title>Discovery of megapolipeptins by genome mining of a Burkholderiales bacteria collection.</title>
        <authorList>
            <person name="Paulo B.S."/>
            <person name="Recchia M.J.J."/>
            <person name="Lee S."/>
            <person name="Fergusson C.H."/>
            <person name="Romanowski S.B."/>
            <person name="Hernandez A."/>
            <person name="Krull N."/>
            <person name="Liu D.Y."/>
            <person name="Cavanagh H."/>
            <person name="Bos A."/>
            <person name="Gray C.A."/>
            <person name="Murphy B.T."/>
            <person name="Linington R.G."/>
            <person name="Eustaquio A.S."/>
        </authorList>
    </citation>
    <scope>NUCLEOTIDE SEQUENCE [LARGE SCALE GENOMIC DNA]</scope>
    <source>
        <strain evidence="2 3">RL21-008-BIB-B</strain>
    </source>
</reference>
<dbReference type="RefSeq" id="WP_408169371.1">
    <property type="nucleotide sequence ID" value="NZ_JAQQFR010000012.1"/>
</dbReference>
<keyword evidence="1" id="KW-0472">Membrane</keyword>
<evidence type="ECO:0000313" key="3">
    <source>
        <dbReference type="Proteomes" id="UP001629214"/>
    </source>
</evidence>
<proteinExistence type="predicted"/>
<comment type="caution">
    <text evidence="2">The sequence shown here is derived from an EMBL/GenBank/DDBJ whole genome shotgun (WGS) entry which is preliminary data.</text>
</comment>
<feature type="transmembrane region" description="Helical" evidence="1">
    <location>
        <begin position="9"/>
        <end position="27"/>
    </location>
</feature>
<feature type="transmembrane region" description="Helical" evidence="1">
    <location>
        <begin position="33"/>
        <end position="53"/>
    </location>
</feature>
<keyword evidence="3" id="KW-1185">Reference proteome</keyword>
<dbReference type="EMBL" id="JAQQFR010000012">
    <property type="protein sequence ID" value="MFL9880325.1"/>
    <property type="molecule type" value="Genomic_DNA"/>
</dbReference>
<feature type="transmembrane region" description="Helical" evidence="1">
    <location>
        <begin position="65"/>
        <end position="89"/>
    </location>
</feature>
<gene>
    <name evidence="2" type="ORF">PQR63_18145</name>
</gene>
<accession>A0ABW8ZCR0</accession>
<protein>
    <submittedName>
        <fullName evidence="2">Uncharacterized protein</fullName>
    </submittedName>
</protein>